<comment type="similarity">
    <text evidence="2">Belongs to the peptidase S1 family. CLIP subfamily.</text>
</comment>
<dbReference type="Gene3D" id="2.40.10.10">
    <property type="entry name" value="Trypsin-like serine proteases"/>
    <property type="match status" value="1"/>
</dbReference>
<dbReference type="STRING" id="299467.A0A443SD93"/>
<dbReference type="InterPro" id="IPR009003">
    <property type="entry name" value="Peptidase_S1_PA"/>
</dbReference>
<feature type="domain" description="Peptidase S1" evidence="5">
    <location>
        <begin position="31"/>
        <end position="252"/>
    </location>
</feature>
<dbReference type="Pfam" id="PF00089">
    <property type="entry name" value="Trypsin"/>
    <property type="match status" value="1"/>
</dbReference>
<dbReference type="PANTHER" id="PTHR24256">
    <property type="entry name" value="TRYPTASE-RELATED"/>
    <property type="match status" value="1"/>
</dbReference>
<evidence type="ECO:0000256" key="3">
    <source>
        <dbReference type="RuleBase" id="RU363034"/>
    </source>
</evidence>
<dbReference type="FunFam" id="2.40.10.10:FF:000068">
    <property type="entry name" value="transmembrane protease serine 2"/>
    <property type="match status" value="1"/>
</dbReference>
<dbReference type="InterPro" id="IPR033116">
    <property type="entry name" value="TRYPSIN_SER"/>
</dbReference>
<dbReference type="SMART" id="SM00020">
    <property type="entry name" value="Tryp_SPc"/>
    <property type="match status" value="1"/>
</dbReference>
<dbReference type="CDD" id="cd00190">
    <property type="entry name" value="Tryp_SPc"/>
    <property type="match status" value="1"/>
</dbReference>
<sequence length="259" mass="27902">MKSILLFMLQIANICICQSCKCGIQRISTRISGGVKVLNEESYPWMAFLSITKNNGAVFNCGGSIINEKYMLTAAHCLEDAVKVNFAVGSILKPTSAQLTEAESFIVHERYTKTTKKNDIALIKLKVPLSLSNKISPICLPNKGEIASGWGVTPTGFTTQLLEINVDEFPGQQCADSWGGLLSTKTQICVGNEKQNACKGDSGGPLMSLSQGKYTVAGVASHIKSGQNCGISGDTVYLRVEPYLDWIATNTADSKNCFT</sequence>
<evidence type="ECO:0000256" key="4">
    <source>
        <dbReference type="SAM" id="SignalP"/>
    </source>
</evidence>
<accession>A0A443SD93</accession>
<comment type="caution">
    <text evidence="6">The sequence shown here is derived from an EMBL/GenBank/DDBJ whole genome shotgun (WGS) entry which is preliminary data.</text>
</comment>
<dbReference type="InterPro" id="IPR018114">
    <property type="entry name" value="TRYPSIN_HIS"/>
</dbReference>
<dbReference type="PRINTS" id="PR00722">
    <property type="entry name" value="CHYMOTRYPSIN"/>
</dbReference>
<keyword evidence="3" id="KW-0720">Serine protease</keyword>
<dbReference type="GO" id="GO:0006508">
    <property type="term" value="P:proteolysis"/>
    <property type="evidence" value="ECO:0007669"/>
    <property type="project" value="UniProtKB-KW"/>
</dbReference>
<keyword evidence="3 6" id="KW-0645">Protease</keyword>
<dbReference type="OrthoDB" id="10051896at2759"/>
<evidence type="ECO:0000313" key="6">
    <source>
        <dbReference type="EMBL" id="RWS25482.1"/>
    </source>
</evidence>
<gene>
    <name evidence="6" type="ORF">B4U80_08465</name>
</gene>
<keyword evidence="3" id="KW-0378">Hydrolase</keyword>
<organism evidence="6 7">
    <name type="scientific">Leptotrombidium deliense</name>
    <dbReference type="NCBI Taxonomy" id="299467"/>
    <lineage>
        <taxon>Eukaryota</taxon>
        <taxon>Metazoa</taxon>
        <taxon>Ecdysozoa</taxon>
        <taxon>Arthropoda</taxon>
        <taxon>Chelicerata</taxon>
        <taxon>Arachnida</taxon>
        <taxon>Acari</taxon>
        <taxon>Acariformes</taxon>
        <taxon>Trombidiformes</taxon>
        <taxon>Prostigmata</taxon>
        <taxon>Anystina</taxon>
        <taxon>Parasitengona</taxon>
        <taxon>Trombiculoidea</taxon>
        <taxon>Trombiculidae</taxon>
        <taxon>Leptotrombidium</taxon>
    </lineage>
</organism>
<keyword evidence="6" id="KW-0812">Transmembrane</keyword>
<keyword evidence="7" id="KW-1185">Reference proteome</keyword>
<keyword evidence="4" id="KW-0732">Signal</keyword>
<reference evidence="6 7" key="1">
    <citation type="journal article" date="2018" name="Gigascience">
        <title>Genomes of trombidid mites reveal novel predicted allergens and laterally-transferred genes associated with secondary metabolism.</title>
        <authorList>
            <person name="Dong X."/>
            <person name="Chaisiri K."/>
            <person name="Xia D."/>
            <person name="Armstrong S.D."/>
            <person name="Fang Y."/>
            <person name="Donnelly M.J."/>
            <person name="Kadowaki T."/>
            <person name="McGarry J.W."/>
            <person name="Darby A.C."/>
            <person name="Makepeace B.L."/>
        </authorList>
    </citation>
    <scope>NUCLEOTIDE SEQUENCE [LARGE SCALE GENOMIC DNA]</scope>
    <source>
        <strain evidence="6">UoL-UT</strain>
    </source>
</reference>
<dbReference type="InterPro" id="IPR043504">
    <property type="entry name" value="Peptidase_S1_PA_chymotrypsin"/>
</dbReference>
<dbReference type="SUPFAM" id="SSF50494">
    <property type="entry name" value="Trypsin-like serine proteases"/>
    <property type="match status" value="1"/>
</dbReference>
<protein>
    <submittedName>
        <fullName evidence="6">Transmembrane protease serine 9-like protein</fullName>
    </submittedName>
</protein>
<dbReference type="PROSITE" id="PS00134">
    <property type="entry name" value="TRYPSIN_HIS"/>
    <property type="match status" value="1"/>
</dbReference>
<dbReference type="PROSITE" id="PS00135">
    <property type="entry name" value="TRYPSIN_SER"/>
    <property type="match status" value="1"/>
</dbReference>
<name>A0A443SD93_9ACAR</name>
<dbReference type="PROSITE" id="PS50240">
    <property type="entry name" value="TRYPSIN_DOM"/>
    <property type="match status" value="1"/>
</dbReference>
<feature type="chain" id="PRO_5019586603" evidence="4">
    <location>
        <begin position="18"/>
        <end position="259"/>
    </location>
</feature>
<dbReference type="VEuPathDB" id="VectorBase:LDEU006558"/>
<evidence type="ECO:0000259" key="5">
    <source>
        <dbReference type="PROSITE" id="PS50240"/>
    </source>
</evidence>
<proteinExistence type="inferred from homology"/>
<dbReference type="GO" id="GO:0004252">
    <property type="term" value="F:serine-type endopeptidase activity"/>
    <property type="evidence" value="ECO:0007669"/>
    <property type="project" value="InterPro"/>
</dbReference>
<dbReference type="Proteomes" id="UP000288716">
    <property type="component" value="Unassembled WGS sequence"/>
</dbReference>
<dbReference type="InterPro" id="IPR051487">
    <property type="entry name" value="Ser/Thr_Proteases_Immune/Dev"/>
</dbReference>
<keyword evidence="1" id="KW-1015">Disulfide bond</keyword>
<evidence type="ECO:0000256" key="2">
    <source>
        <dbReference type="ARBA" id="ARBA00024195"/>
    </source>
</evidence>
<dbReference type="InterPro" id="IPR001254">
    <property type="entry name" value="Trypsin_dom"/>
</dbReference>
<evidence type="ECO:0000256" key="1">
    <source>
        <dbReference type="ARBA" id="ARBA00023157"/>
    </source>
</evidence>
<dbReference type="AlphaFoldDB" id="A0A443SD93"/>
<dbReference type="EMBL" id="NCKV01003659">
    <property type="protein sequence ID" value="RWS25482.1"/>
    <property type="molecule type" value="Genomic_DNA"/>
</dbReference>
<keyword evidence="6" id="KW-0472">Membrane</keyword>
<feature type="signal peptide" evidence="4">
    <location>
        <begin position="1"/>
        <end position="17"/>
    </location>
</feature>
<evidence type="ECO:0000313" key="7">
    <source>
        <dbReference type="Proteomes" id="UP000288716"/>
    </source>
</evidence>
<dbReference type="InterPro" id="IPR001314">
    <property type="entry name" value="Peptidase_S1A"/>
</dbReference>